<dbReference type="WBParaSite" id="HCON_00167960-00001">
    <property type="protein sequence ID" value="HCON_00167960-00001"/>
    <property type="gene ID" value="HCON_00167960"/>
</dbReference>
<reference evidence="3" key="1">
    <citation type="submission" date="2020-12" db="UniProtKB">
        <authorList>
            <consortium name="WormBaseParasite"/>
        </authorList>
    </citation>
    <scope>IDENTIFICATION</scope>
    <source>
        <strain evidence="3">MHco3</strain>
    </source>
</reference>
<keyword evidence="1" id="KW-0812">Transmembrane</keyword>
<evidence type="ECO:0000256" key="1">
    <source>
        <dbReference type="SAM" id="Phobius"/>
    </source>
</evidence>
<dbReference type="OrthoDB" id="5789202at2759"/>
<dbReference type="Proteomes" id="UP000025227">
    <property type="component" value="Unplaced"/>
</dbReference>
<keyword evidence="1" id="KW-1133">Transmembrane helix</keyword>
<organism evidence="2 3">
    <name type="scientific">Haemonchus contortus</name>
    <name type="common">Barber pole worm</name>
    <dbReference type="NCBI Taxonomy" id="6289"/>
    <lineage>
        <taxon>Eukaryota</taxon>
        <taxon>Metazoa</taxon>
        <taxon>Ecdysozoa</taxon>
        <taxon>Nematoda</taxon>
        <taxon>Chromadorea</taxon>
        <taxon>Rhabditida</taxon>
        <taxon>Rhabditina</taxon>
        <taxon>Rhabditomorpha</taxon>
        <taxon>Strongyloidea</taxon>
        <taxon>Trichostrongylidae</taxon>
        <taxon>Haemonchus</taxon>
    </lineage>
</organism>
<evidence type="ECO:0000313" key="3">
    <source>
        <dbReference type="WBParaSite" id="HCON_00167960-00001"/>
    </source>
</evidence>
<name>A0A7I4Z3U1_HAECO</name>
<sequence>MMDDHMYVGDHYEHGAALPTQAGDVRQYVSPQAASEPKFVPAWAVWLFAACFLLIIAVLLLDYCVIRRNALGNTCCTRSRQKRNTPSAIHQKRSTNMLLNFSTTTATTSIKLNRQGQCADQDV</sequence>
<dbReference type="AlphaFoldDB" id="A0A7I4Z3U1"/>
<dbReference type="OMA" id="QCADQDV"/>
<protein>
    <submittedName>
        <fullName evidence="3">Movement protein</fullName>
    </submittedName>
</protein>
<keyword evidence="2" id="KW-1185">Reference proteome</keyword>
<accession>A0A7I4Z3U1</accession>
<proteinExistence type="predicted"/>
<keyword evidence="1" id="KW-0472">Membrane</keyword>
<evidence type="ECO:0000313" key="2">
    <source>
        <dbReference type="Proteomes" id="UP000025227"/>
    </source>
</evidence>
<feature type="transmembrane region" description="Helical" evidence="1">
    <location>
        <begin position="43"/>
        <end position="61"/>
    </location>
</feature>